<dbReference type="InterPro" id="IPR000914">
    <property type="entry name" value="SBP_5_dom"/>
</dbReference>
<sequence>MQWSTRATWKFLTFAAIVLTTLLASCSSPSSPTTGQVSKAPDKQQVLAWPYEGISDIATLDPALATDAYSGAAIGLIYSGLVQYNSQGKLIPDLASSYSTSSDGLTWTFKLRDNAKWSDGTPVTSADVVYSYNRVLLPDTKAGFANFLAPIKDSDKLQAGKLKTLIGDSLLAPDPHTAIIKTSVPAAYFLDGLTFQEGYIVEKQAVEKYGKDFTQHLNQGGGSGAWIVSKFDHGKEIDFTPNPYYFGKKPQLRMIARPFFSTADTSYRSYQVNGLDFATVPKVKLDEAKALPDHQFHQDLALQISFFLMNYLVKPFDNIKIRQAFALALNKDEITQKIYKGTYIPSNHIIPQGANGYNPNLIGPAGVKGTAGDPKLARQLFDEGLKEEGLTRATLPPIVFSVTSGGAEDARNLFAVAQQMWQNNLGINVKIDDMDTNKLISSIVGSVGNSNVMAASIAWGGTPDPENWTNNQFGKGSGTNLPNYGQNSSSDAAQQLQTQQLIQKADANTTDQAQRMQQYDQAEQQLVNDVAWLPIFQVRNLYVLKPCVVNWSSLTYGTTPDDMAKMYITTQSPCANTSHYQ</sequence>
<dbReference type="Gene3D" id="3.10.105.10">
    <property type="entry name" value="Dipeptide-binding Protein, Domain 3"/>
    <property type="match status" value="1"/>
</dbReference>
<dbReference type="RefSeq" id="WP_129893103.1">
    <property type="nucleotide sequence ID" value="NZ_CP035758.1"/>
</dbReference>
<dbReference type="PIRSF" id="PIRSF002741">
    <property type="entry name" value="MppA"/>
    <property type="match status" value="1"/>
</dbReference>
<protein>
    <submittedName>
        <fullName evidence="8">Peptide ABC transporter substrate-binding protein</fullName>
    </submittedName>
</protein>
<evidence type="ECO:0000256" key="6">
    <source>
        <dbReference type="SAM" id="SignalP"/>
    </source>
</evidence>
<proteinExistence type="inferred from homology"/>
<dbReference type="Gene3D" id="3.40.190.10">
    <property type="entry name" value="Periplasmic binding protein-like II"/>
    <property type="match status" value="1"/>
</dbReference>
<dbReference type="InterPro" id="IPR030678">
    <property type="entry name" value="Peptide/Ni-bd"/>
</dbReference>
<keyword evidence="9" id="KW-1185">Reference proteome</keyword>
<feature type="region of interest" description="Disordered" evidence="5">
    <location>
        <begin position="461"/>
        <end position="493"/>
    </location>
</feature>
<organism evidence="8 9">
    <name type="scientific">Ktedonosporobacter rubrisoli</name>
    <dbReference type="NCBI Taxonomy" id="2509675"/>
    <lineage>
        <taxon>Bacteria</taxon>
        <taxon>Bacillati</taxon>
        <taxon>Chloroflexota</taxon>
        <taxon>Ktedonobacteria</taxon>
        <taxon>Ktedonobacterales</taxon>
        <taxon>Ktedonosporobacteraceae</taxon>
        <taxon>Ktedonosporobacter</taxon>
    </lineage>
</organism>
<gene>
    <name evidence="8" type="ORF">EPA93_41120</name>
</gene>
<dbReference type="Proteomes" id="UP000290365">
    <property type="component" value="Chromosome"/>
</dbReference>
<keyword evidence="3" id="KW-0813">Transport</keyword>
<dbReference type="CDD" id="cd08504">
    <property type="entry name" value="PBP2_OppA"/>
    <property type="match status" value="1"/>
</dbReference>
<dbReference type="InterPro" id="IPR023765">
    <property type="entry name" value="SBP_5_CS"/>
</dbReference>
<dbReference type="GO" id="GO:1904680">
    <property type="term" value="F:peptide transmembrane transporter activity"/>
    <property type="evidence" value="ECO:0007669"/>
    <property type="project" value="TreeGrafter"/>
</dbReference>
<comment type="subcellular location">
    <subcellularLocation>
        <location evidence="1">Cell membrane</location>
        <topology evidence="1">Lipid-anchor</topology>
    </subcellularLocation>
</comment>
<evidence type="ECO:0000313" key="9">
    <source>
        <dbReference type="Proteomes" id="UP000290365"/>
    </source>
</evidence>
<dbReference type="OrthoDB" id="9783874at2"/>
<evidence type="ECO:0000256" key="1">
    <source>
        <dbReference type="ARBA" id="ARBA00004193"/>
    </source>
</evidence>
<feature type="chain" id="PRO_5020523777" evidence="6">
    <location>
        <begin position="31"/>
        <end position="581"/>
    </location>
</feature>
<dbReference type="PROSITE" id="PS01040">
    <property type="entry name" value="SBP_BACTERIAL_5"/>
    <property type="match status" value="1"/>
</dbReference>
<name>A0A4P6K2G3_KTERU</name>
<dbReference type="InterPro" id="IPR039424">
    <property type="entry name" value="SBP_5"/>
</dbReference>
<feature type="compositionally biased region" description="Polar residues" evidence="5">
    <location>
        <begin position="467"/>
        <end position="493"/>
    </location>
</feature>
<dbReference type="GO" id="GO:0015833">
    <property type="term" value="P:peptide transport"/>
    <property type="evidence" value="ECO:0007669"/>
    <property type="project" value="TreeGrafter"/>
</dbReference>
<dbReference type="PANTHER" id="PTHR30290:SF10">
    <property type="entry name" value="PERIPLASMIC OLIGOPEPTIDE-BINDING PROTEIN-RELATED"/>
    <property type="match status" value="1"/>
</dbReference>
<evidence type="ECO:0000256" key="3">
    <source>
        <dbReference type="ARBA" id="ARBA00022448"/>
    </source>
</evidence>
<dbReference type="PROSITE" id="PS51257">
    <property type="entry name" value="PROKAR_LIPOPROTEIN"/>
    <property type="match status" value="1"/>
</dbReference>
<evidence type="ECO:0000313" key="8">
    <source>
        <dbReference type="EMBL" id="QBD82043.1"/>
    </source>
</evidence>
<evidence type="ECO:0000259" key="7">
    <source>
        <dbReference type="Pfam" id="PF00496"/>
    </source>
</evidence>
<dbReference type="SUPFAM" id="SSF53850">
    <property type="entry name" value="Periplasmic binding protein-like II"/>
    <property type="match status" value="1"/>
</dbReference>
<dbReference type="KEGG" id="kbs:EPA93_41120"/>
<dbReference type="Gene3D" id="3.90.76.10">
    <property type="entry name" value="Dipeptide-binding Protein, Domain 1"/>
    <property type="match status" value="1"/>
</dbReference>
<evidence type="ECO:0000256" key="4">
    <source>
        <dbReference type="ARBA" id="ARBA00022729"/>
    </source>
</evidence>
<dbReference type="EMBL" id="CP035758">
    <property type="protein sequence ID" value="QBD82043.1"/>
    <property type="molecule type" value="Genomic_DNA"/>
</dbReference>
<keyword evidence="4 6" id="KW-0732">Signal</keyword>
<comment type="similarity">
    <text evidence="2">Belongs to the bacterial solute-binding protein 5 family.</text>
</comment>
<reference evidence="8 9" key="1">
    <citation type="submission" date="2019-01" db="EMBL/GenBank/DDBJ databases">
        <title>Ktedonosporobacter rubrisoli SCAWS-G2.</title>
        <authorList>
            <person name="Huang Y."/>
            <person name="Yan B."/>
        </authorList>
    </citation>
    <scope>NUCLEOTIDE SEQUENCE [LARGE SCALE GENOMIC DNA]</scope>
    <source>
        <strain evidence="8 9">SCAWS-G2</strain>
    </source>
</reference>
<dbReference type="PANTHER" id="PTHR30290">
    <property type="entry name" value="PERIPLASMIC BINDING COMPONENT OF ABC TRANSPORTER"/>
    <property type="match status" value="1"/>
</dbReference>
<dbReference type="Pfam" id="PF00496">
    <property type="entry name" value="SBP_bac_5"/>
    <property type="match status" value="1"/>
</dbReference>
<feature type="domain" description="Solute-binding protein family 5" evidence="7">
    <location>
        <begin position="89"/>
        <end position="478"/>
    </location>
</feature>
<accession>A0A4P6K2G3</accession>
<evidence type="ECO:0000256" key="2">
    <source>
        <dbReference type="ARBA" id="ARBA00005695"/>
    </source>
</evidence>
<evidence type="ECO:0000256" key="5">
    <source>
        <dbReference type="SAM" id="MobiDB-lite"/>
    </source>
</evidence>
<dbReference type="AlphaFoldDB" id="A0A4P6K2G3"/>
<dbReference type="GO" id="GO:0042597">
    <property type="term" value="C:periplasmic space"/>
    <property type="evidence" value="ECO:0007669"/>
    <property type="project" value="UniProtKB-ARBA"/>
</dbReference>
<feature type="signal peptide" evidence="6">
    <location>
        <begin position="1"/>
        <end position="30"/>
    </location>
</feature>
<dbReference type="GO" id="GO:0043190">
    <property type="term" value="C:ATP-binding cassette (ABC) transporter complex"/>
    <property type="evidence" value="ECO:0007669"/>
    <property type="project" value="InterPro"/>
</dbReference>